<dbReference type="PANTHER" id="PTHR33112">
    <property type="entry name" value="DOMAIN PROTEIN, PUTATIVE-RELATED"/>
    <property type="match status" value="1"/>
</dbReference>
<accession>A0A2J6R262</accession>
<gene>
    <name evidence="2" type="ORF">L207DRAFT_499575</name>
</gene>
<name>A0A2J6R262_HYAVF</name>
<dbReference type="EMBL" id="KZ613958">
    <property type="protein sequence ID" value="PMD32601.1"/>
    <property type="molecule type" value="Genomic_DNA"/>
</dbReference>
<evidence type="ECO:0000313" key="2">
    <source>
        <dbReference type="EMBL" id="PMD32601.1"/>
    </source>
</evidence>
<evidence type="ECO:0000313" key="3">
    <source>
        <dbReference type="Proteomes" id="UP000235786"/>
    </source>
</evidence>
<sequence>MELCELCQGISRRKWKIAPGRYEDEGEWIEHHESYSNLSKSVSEGCRLCTLLRHGLLDHMRGEANYTEAWHLERDAEQELKFWIVQDLTYPGDGAGIICDTALMNGLYYRRCFPPLTNTTVESLESSDETELNDAQNLGAFFQLRVPSDSSPKSLLSRSQGLRPSFADAWKWLHQCIAGHLECEKQTHDTPTRLLYIDSSRTEDRVRLVEPRSAIKCYAALSHCWGNFKPLCTTKENFEKHKEFFPLTELPRTFQDAVIVAKNLDIEYLWIDSLCIIQDCSEDWERECSRMAGVYSGALVTIAASDAEDSSKGFFHDYSTKFDSCEFPYWSDIEDGMIMTSMTYMPPNMENLAVEPPSRLSTRGWVLQERLLSQRVLSFGSNRLQWECSKFCCSDDMHYPYTSSRLSYNAVEKRPIGSLVDAPIAFQYWCDIVSTYSGCKLTKHTDKLPALSGLAQAFSEVLGDTYVAGLWRNDIHVGLTWYESNNDWRVLRDSVEGAPLPYRAPSWSWACSDYAIVFRSGTRNQHKDLIIVAVSVTLKGLDSFGELDHGTTLHVNGRMNKGVVVLDNPGVYLHVGSTLNDCNDTNTAIASLYFDSKQLARRLKQDSSLQEEVMTLLISYGNDASQKWVGLALEEIDVGDERKVFRRIGIVVCHERYKAGYRWFKDCKRQSLNII</sequence>
<organism evidence="2 3">
    <name type="scientific">Hyaloscypha variabilis (strain UAMH 11265 / GT02V1 / F)</name>
    <name type="common">Meliniomyces variabilis</name>
    <dbReference type="NCBI Taxonomy" id="1149755"/>
    <lineage>
        <taxon>Eukaryota</taxon>
        <taxon>Fungi</taxon>
        <taxon>Dikarya</taxon>
        <taxon>Ascomycota</taxon>
        <taxon>Pezizomycotina</taxon>
        <taxon>Leotiomycetes</taxon>
        <taxon>Helotiales</taxon>
        <taxon>Hyaloscyphaceae</taxon>
        <taxon>Hyaloscypha</taxon>
        <taxon>Hyaloscypha variabilis</taxon>
    </lineage>
</organism>
<dbReference type="InterPro" id="IPR010730">
    <property type="entry name" value="HET"/>
</dbReference>
<dbReference type="OrthoDB" id="5125733at2759"/>
<feature type="domain" description="Heterokaryon incompatibility" evidence="1">
    <location>
        <begin position="218"/>
        <end position="369"/>
    </location>
</feature>
<dbReference type="Proteomes" id="UP000235786">
    <property type="component" value="Unassembled WGS sequence"/>
</dbReference>
<evidence type="ECO:0000259" key="1">
    <source>
        <dbReference type="Pfam" id="PF06985"/>
    </source>
</evidence>
<reference evidence="2 3" key="1">
    <citation type="submission" date="2016-04" db="EMBL/GenBank/DDBJ databases">
        <title>A degradative enzymes factory behind the ericoid mycorrhizal symbiosis.</title>
        <authorList>
            <consortium name="DOE Joint Genome Institute"/>
            <person name="Martino E."/>
            <person name="Morin E."/>
            <person name="Grelet G."/>
            <person name="Kuo A."/>
            <person name="Kohler A."/>
            <person name="Daghino S."/>
            <person name="Barry K."/>
            <person name="Choi C."/>
            <person name="Cichocki N."/>
            <person name="Clum A."/>
            <person name="Copeland A."/>
            <person name="Hainaut M."/>
            <person name="Haridas S."/>
            <person name="Labutti K."/>
            <person name="Lindquist E."/>
            <person name="Lipzen A."/>
            <person name="Khouja H.-R."/>
            <person name="Murat C."/>
            <person name="Ohm R."/>
            <person name="Olson A."/>
            <person name="Spatafora J."/>
            <person name="Veneault-Fourrey C."/>
            <person name="Henrissat B."/>
            <person name="Grigoriev I."/>
            <person name="Martin F."/>
            <person name="Perotto S."/>
        </authorList>
    </citation>
    <scope>NUCLEOTIDE SEQUENCE [LARGE SCALE GENOMIC DNA]</scope>
    <source>
        <strain evidence="2 3">F</strain>
    </source>
</reference>
<dbReference type="AlphaFoldDB" id="A0A2J6R262"/>
<keyword evidence="3" id="KW-1185">Reference proteome</keyword>
<dbReference type="PANTHER" id="PTHR33112:SF16">
    <property type="entry name" value="HETEROKARYON INCOMPATIBILITY DOMAIN-CONTAINING PROTEIN"/>
    <property type="match status" value="1"/>
</dbReference>
<proteinExistence type="predicted"/>
<protein>
    <submittedName>
        <fullName evidence="2">HET-domain-containing protein</fullName>
    </submittedName>
</protein>
<dbReference type="Pfam" id="PF06985">
    <property type="entry name" value="HET"/>
    <property type="match status" value="1"/>
</dbReference>